<feature type="domain" description="VanZ-like" evidence="2">
    <location>
        <begin position="13"/>
        <end position="135"/>
    </location>
</feature>
<keyword evidence="1" id="KW-0472">Membrane</keyword>
<organism evidence="3 4">
    <name type="scientific">Nocardioides renjunii</name>
    <dbReference type="NCBI Taxonomy" id="3095075"/>
    <lineage>
        <taxon>Bacteria</taxon>
        <taxon>Bacillati</taxon>
        <taxon>Actinomycetota</taxon>
        <taxon>Actinomycetes</taxon>
        <taxon>Propionibacteriales</taxon>
        <taxon>Nocardioidaceae</taxon>
        <taxon>Nocardioides</taxon>
    </lineage>
</organism>
<evidence type="ECO:0000259" key="2">
    <source>
        <dbReference type="Pfam" id="PF04892"/>
    </source>
</evidence>
<evidence type="ECO:0000256" key="1">
    <source>
        <dbReference type="SAM" id="Phobius"/>
    </source>
</evidence>
<keyword evidence="4" id="KW-1185">Reference proteome</keyword>
<reference evidence="3 4" key="1">
    <citation type="submission" date="2023-11" db="EMBL/GenBank/DDBJ databases">
        <title>Novel species in genus Nocardioides.</title>
        <authorList>
            <person name="Zhou H."/>
        </authorList>
    </citation>
    <scope>NUCLEOTIDE SEQUENCE [LARGE SCALE GENOMIC DNA]</scope>
    <source>
        <strain evidence="3 4">S-58</strain>
    </source>
</reference>
<dbReference type="Proteomes" id="UP001291999">
    <property type="component" value="Unassembled WGS sequence"/>
</dbReference>
<gene>
    <name evidence="3" type="ORF">SFC79_16960</name>
</gene>
<comment type="caution">
    <text evidence="3">The sequence shown here is derived from an EMBL/GenBank/DDBJ whole genome shotgun (WGS) entry which is preliminary data.</text>
</comment>
<dbReference type="EMBL" id="JAXQPW010000007">
    <property type="protein sequence ID" value="MDZ5663466.1"/>
    <property type="molecule type" value="Genomic_DNA"/>
</dbReference>
<keyword evidence="1" id="KW-1133">Transmembrane helix</keyword>
<feature type="transmembrane region" description="Helical" evidence="1">
    <location>
        <begin position="64"/>
        <end position="81"/>
    </location>
</feature>
<feature type="transmembrane region" description="Helical" evidence="1">
    <location>
        <begin position="123"/>
        <end position="141"/>
    </location>
</feature>
<proteinExistence type="predicted"/>
<sequence>MLHRHPFLSLLTLLYLGFVGLVTLTPAEDQPDYSSLAARLLARLERYPDLDPLTSRLSVDRVEFLANIGLFVPLGVFLLLLVGSRLWWVALAAGIVLTSMIENVQRQIPGRVSDPRDVAANSIGMFLGILLALVLTLPATLRRRRQREREQREQSMHV</sequence>
<evidence type="ECO:0000313" key="4">
    <source>
        <dbReference type="Proteomes" id="UP001291999"/>
    </source>
</evidence>
<feature type="transmembrane region" description="Helical" evidence="1">
    <location>
        <begin position="86"/>
        <end position="103"/>
    </location>
</feature>
<protein>
    <submittedName>
        <fullName evidence="3">VanZ family protein</fullName>
    </submittedName>
</protein>
<evidence type="ECO:0000313" key="3">
    <source>
        <dbReference type="EMBL" id="MDZ5663466.1"/>
    </source>
</evidence>
<dbReference type="RefSeq" id="WP_322425261.1">
    <property type="nucleotide sequence ID" value="NZ_JAXQPW010000007.1"/>
</dbReference>
<dbReference type="Pfam" id="PF04892">
    <property type="entry name" value="VanZ"/>
    <property type="match status" value="1"/>
</dbReference>
<dbReference type="InterPro" id="IPR006976">
    <property type="entry name" value="VanZ-like"/>
</dbReference>
<accession>A0ABU5KET2</accession>
<name>A0ABU5KET2_9ACTN</name>
<keyword evidence="1" id="KW-0812">Transmembrane</keyword>